<gene>
    <name evidence="1" type="ORF">GXY80_04595</name>
</gene>
<sequence length="112" mass="11742">MSEQKDVCCSGEAMACSGASNAGRIANNVMIELDRKGVGYAYCLAGIGTALSGFVETARVARTVVIDGCPVGCEKRHLKNTALSLHAISSLPSWALRRPTVSVNSKGKQKPC</sequence>
<reference evidence="1" key="1">
    <citation type="journal article" date="2020" name="Biotechnol. Biofuels">
        <title>New insights from the biogas microbiome by comprehensive genome-resolved metagenomics of nearly 1600 species originating from multiple anaerobic digesters.</title>
        <authorList>
            <person name="Campanaro S."/>
            <person name="Treu L."/>
            <person name="Rodriguez-R L.M."/>
            <person name="Kovalovszki A."/>
            <person name="Ziels R.M."/>
            <person name="Maus I."/>
            <person name="Zhu X."/>
            <person name="Kougias P.G."/>
            <person name="Basile A."/>
            <person name="Luo G."/>
            <person name="Schluter A."/>
            <person name="Konstantinidis K.T."/>
            <person name="Angelidaki I."/>
        </authorList>
    </citation>
    <scope>NUCLEOTIDE SEQUENCE</scope>
    <source>
        <strain evidence="1">AS06rmzACSIP_7</strain>
    </source>
</reference>
<accession>A0A971M2W1</accession>
<dbReference type="AlphaFoldDB" id="A0A971M2W1"/>
<organism evidence="1 2">
    <name type="scientific">Syntrophorhabdus aromaticivorans</name>
    <dbReference type="NCBI Taxonomy" id="328301"/>
    <lineage>
        <taxon>Bacteria</taxon>
        <taxon>Pseudomonadati</taxon>
        <taxon>Thermodesulfobacteriota</taxon>
        <taxon>Syntrophorhabdia</taxon>
        <taxon>Syntrophorhabdales</taxon>
        <taxon>Syntrophorhabdaceae</taxon>
        <taxon>Syntrophorhabdus</taxon>
    </lineage>
</organism>
<evidence type="ECO:0000313" key="1">
    <source>
        <dbReference type="EMBL" id="NLW34748.1"/>
    </source>
</evidence>
<protein>
    <recommendedName>
        <fullName evidence="3">Zinc-binding protein</fullName>
    </recommendedName>
</protein>
<dbReference type="Pfam" id="PF08859">
    <property type="entry name" value="DGC"/>
    <property type="match status" value="1"/>
</dbReference>
<comment type="caution">
    <text evidence="1">The sequence shown here is derived from an EMBL/GenBank/DDBJ whole genome shotgun (WGS) entry which is preliminary data.</text>
</comment>
<name>A0A971M2W1_9BACT</name>
<dbReference type="InterPro" id="IPR014958">
    <property type="entry name" value="DGC"/>
</dbReference>
<evidence type="ECO:0000313" key="2">
    <source>
        <dbReference type="Proteomes" id="UP000777265"/>
    </source>
</evidence>
<dbReference type="Proteomes" id="UP000777265">
    <property type="component" value="Unassembled WGS sequence"/>
</dbReference>
<dbReference type="EMBL" id="JAAYEE010000081">
    <property type="protein sequence ID" value="NLW34748.1"/>
    <property type="molecule type" value="Genomic_DNA"/>
</dbReference>
<proteinExistence type="predicted"/>
<evidence type="ECO:0008006" key="3">
    <source>
        <dbReference type="Google" id="ProtNLM"/>
    </source>
</evidence>
<reference evidence="1" key="2">
    <citation type="submission" date="2020-01" db="EMBL/GenBank/DDBJ databases">
        <authorList>
            <person name="Campanaro S."/>
        </authorList>
    </citation>
    <scope>NUCLEOTIDE SEQUENCE</scope>
    <source>
        <strain evidence="1">AS06rmzACSIP_7</strain>
    </source>
</reference>